<organism evidence="2">
    <name type="scientific">uncultured Rubellimicrobium sp</name>
    <dbReference type="NCBI Taxonomy" id="543078"/>
    <lineage>
        <taxon>Bacteria</taxon>
        <taxon>Pseudomonadati</taxon>
        <taxon>Pseudomonadota</taxon>
        <taxon>Alphaproteobacteria</taxon>
        <taxon>Rhodobacterales</taxon>
        <taxon>Roseobacteraceae</taxon>
        <taxon>Rubellimicrobium</taxon>
        <taxon>environmental samples</taxon>
    </lineage>
</organism>
<feature type="compositionally biased region" description="Pro residues" evidence="1">
    <location>
        <begin position="29"/>
        <end position="40"/>
    </location>
</feature>
<proteinExistence type="predicted"/>
<name>A0A6J4NJF5_9RHOB</name>
<dbReference type="AlphaFoldDB" id="A0A6J4NJF5"/>
<feature type="non-terminal residue" evidence="2">
    <location>
        <position position="1"/>
    </location>
</feature>
<gene>
    <name evidence="2" type="ORF">AVDCRST_MAG15-450</name>
</gene>
<sequence>GPGTTSLPASLGFAAGLCPGRVLRRRPAAPDPAMAPPPEPRAGGGRPCGTGAVGRAVPCADVCAGRAGALGPLAGGAAWRDLAGAAARGGAAAGVRALACRGFGGVALGAGPASHPRGCGESAGLGCGLAAGFWDRPDWAGVDAGPGRAIRAGGAAGGAPGPPRRGDGRLGAAAPGGSGLYPCGLPPRTGAERDRERRRRVGLAGALVGARDAGHADRPAGWAGLAALWRGRADRVRRGAPSRVPGLEPRRRGGL</sequence>
<protein>
    <submittedName>
        <fullName evidence="2">Uncharacterized protein</fullName>
    </submittedName>
</protein>
<feature type="non-terminal residue" evidence="2">
    <location>
        <position position="255"/>
    </location>
</feature>
<reference evidence="2" key="1">
    <citation type="submission" date="2020-02" db="EMBL/GenBank/DDBJ databases">
        <authorList>
            <person name="Meier V. D."/>
        </authorList>
    </citation>
    <scope>NUCLEOTIDE SEQUENCE</scope>
    <source>
        <strain evidence="2">AVDCRST_MAG15</strain>
    </source>
</reference>
<feature type="region of interest" description="Disordered" evidence="1">
    <location>
        <begin position="25"/>
        <end position="46"/>
    </location>
</feature>
<accession>A0A6J4NJF5</accession>
<evidence type="ECO:0000313" key="2">
    <source>
        <dbReference type="EMBL" id="CAA9389542.1"/>
    </source>
</evidence>
<feature type="region of interest" description="Disordered" evidence="1">
    <location>
        <begin position="152"/>
        <end position="199"/>
    </location>
</feature>
<evidence type="ECO:0000256" key="1">
    <source>
        <dbReference type="SAM" id="MobiDB-lite"/>
    </source>
</evidence>
<dbReference type="EMBL" id="CADCUU010000054">
    <property type="protein sequence ID" value="CAA9389542.1"/>
    <property type="molecule type" value="Genomic_DNA"/>
</dbReference>